<evidence type="ECO:0000313" key="7">
    <source>
        <dbReference type="EMBL" id="JAA58067.1"/>
    </source>
</evidence>
<evidence type="ECO:0000259" key="6">
    <source>
        <dbReference type="Pfam" id="PF01212"/>
    </source>
</evidence>
<proteinExistence type="evidence at transcript level"/>
<sequence>MDNPRVVDLRSDTVTKPTPEMRRAMMDATVGDDVFKEDPTVNELECAVAELLGKEAALLMPSGTMGNLASVMAHCDQRGQEMLVGDSSHMFLNEGGAAQVASVHSWAVPTQKDGRLLIQDLESRVRYRDTPCPRTALLCLEDTHNLSGGTVLSVDYLEQASRFAKSHKIPLHMDGARILNAATYLGLPAKDILRGCDSVMLCISKGLACPVGSLVAGTKDFIYKLVRTRMCLGGAMCQSGILAAAGLVSLKTILPRLHEDHDNTQRLVRGVSLRDNLCVGIDLATVQTNIAVYDFHDPCRLSPQTFCERLNKVTQREFEDLQQAVAVKMRAVSPTKVRAVLHNDVGADDVEAAVAKIRYVIEELCRPGED</sequence>
<comment type="similarity">
    <text evidence="2">Belongs to the threonine aldolase family.</text>
</comment>
<feature type="modified residue" description="N6-(pyridoxal phosphate)lysine" evidence="5">
    <location>
        <position position="205"/>
    </location>
</feature>
<dbReference type="Gene3D" id="3.90.1150.10">
    <property type="entry name" value="Aspartate Aminotransferase, domain 1"/>
    <property type="match status" value="1"/>
</dbReference>
<dbReference type="InterPro" id="IPR015422">
    <property type="entry name" value="PyrdxlP-dep_Trfase_small"/>
</dbReference>
<dbReference type="FunFam" id="3.90.1150.10:FF:000041">
    <property type="entry name" value="Low-specificity L-threonine aldolase"/>
    <property type="match status" value="1"/>
</dbReference>
<dbReference type="AlphaFoldDB" id="L7M2K3"/>
<dbReference type="InterPro" id="IPR015421">
    <property type="entry name" value="PyrdxlP-dep_Trfase_major"/>
</dbReference>
<dbReference type="SUPFAM" id="SSF53383">
    <property type="entry name" value="PLP-dependent transferases"/>
    <property type="match status" value="1"/>
</dbReference>
<organism evidence="7">
    <name type="scientific">Rhipicephalus pulchellus</name>
    <name type="common">Yellow backed tick</name>
    <name type="synonym">Dermacentor pulchellus</name>
    <dbReference type="NCBI Taxonomy" id="72859"/>
    <lineage>
        <taxon>Eukaryota</taxon>
        <taxon>Metazoa</taxon>
        <taxon>Ecdysozoa</taxon>
        <taxon>Arthropoda</taxon>
        <taxon>Chelicerata</taxon>
        <taxon>Arachnida</taxon>
        <taxon>Acari</taxon>
        <taxon>Parasitiformes</taxon>
        <taxon>Ixodida</taxon>
        <taxon>Ixodoidea</taxon>
        <taxon>Ixodidae</taxon>
        <taxon>Rhipicephalinae</taxon>
        <taxon>Rhipicephalus</taxon>
        <taxon>Rhipicephalus</taxon>
    </lineage>
</organism>
<evidence type="ECO:0000256" key="4">
    <source>
        <dbReference type="ARBA" id="ARBA00023239"/>
    </source>
</evidence>
<name>L7M2K3_RHIPC</name>
<keyword evidence="4" id="KW-0456">Lyase</keyword>
<dbReference type="Pfam" id="PF01212">
    <property type="entry name" value="Beta_elim_lyase"/>
    <property type="match status" value="1"/>
</dbReference>
<dbReference type="InterPro" id="IPR015424">
    <property type="entry name" value="PyrdxlP-dep_Trfase"/>
</dbReference>
<feature type="domain" description="Aromatic amino acid beta-eliminating lyase/threonine aldolase" evidence="6">
    <location>
        <begin position="8"/>
        <end position="276"/>
    </location>
</feature>
<reference evidence="7" key="2">
    <citation type="journal article" date="2015" name="J. Proteomics">
        <title>Sexual differences in the sialomes of the zebra tick, Rhipicephalus pulchellus.</title>
        <authorList>
            <person name="Tan A.W."/>
            <person name="Francischetti I.M."/>
            <person name="Slovak M."/>
            <person name="Kini R.M."/>
            <person name="Ribeiro J.M."/>
        </authorList>
    </citation>
    <scope>NUCLEOTIDE SEQUENCE</scope>
    <source>
        <tissue evidence="7">Salivary gland</tissue>
    </source>
</reference>
<dbReference type="PIRSF" id="PIRSF017617">
    <property type="entry name" value="Thr_aldolase"/>
    <property type="match status" value="1"/>
</dbReference>
<keyword evidence="3" id="KW-0663">Pyridoxal phosphate</keyword>
<dbReference type="InterPro" id="IPR001597">
    <property type="entry name" value="ArAA_b-elim_lyase/Thr_aldolase"/>
</dbReference>
<evidence type="ECO:0000256" key="1">
    <source>
        <dbReference type="ARBA" id="ARBA00001933"/>
    </source>
</evidence>
<accession>L7M2K3</accession>
<dbReference type="PANTHER" id="PTHR48097">
    <property type="entry name" value="L-THREONINE ALDOLASE-RELATED"/>
    <property type="match status" value="1"/>
</dbReference>
<dbReference type="EMBL" id="GACK01006967">
    <property type="protein sequence ID" value="JAA58067.1"/>
    <property type="molecule type" value="mRNA"/>
</dbReference>
<dbReference type="GO" id="GO:0006545">
    <property type="term" value="P:glycine biosynthetic process"/>
    <property type="evidence" value="ECO:0007669"/>
    <property type="project" value="TreeGrafter"/>
</dbReference>
<evidence type="ECO:0000256" key="3">
    <source>
        <dbReference type="ARBA" id="ARBA00022898"/>
    </source>
</evidence>
<dbReference type="NCBIfam" id="NF041359">
    <property type="entry name" value="GntG_guanitoxin"/>
    <property type="match status" value="1"/>
</dbReference>
<evidence type="ECO:0000256" key="5">
    <source>
        <dbReference type="PIRSR" id="PIRSR017617-1"/>
    </source>
</evidence>
<reference evidence="7" key="1">
    <citation type="submission" date="2012-11" db="EMBL/GenBank/DDBJ databases">
        <authorList>
            <person name="Lucero-Rivera Y.E."/>
            <person name="Tovar-Ramirez D."/>
        </authorList>
    </citation>
    <scope>NUCLEOTIDE SEQUENCE</scope>
    <source>
        <tissue evidence="7">Salivary gland</tissue>
    </source>
</reference>
<dbReference type="FunFam" id="3.40.640.10:FF:000030">
    <property type="entry name" value="Low-specificity L-threonine aldolase"/>
    <property type="match status" value="1"/>
</dbReference>
<comment type="cofactor">
    <cofactor evidence="1">
        <name>pyridoxal 5'-phosphate</name>
        <dbReference type="ChEBI" id="CHEBI:597326"/>
    </cofactor>
</comment>
<dbReference type="Gene3D" id="3.40.640.10">
    <property type="entry name" value="Type I PLP-dependent aspartate aminotransferase-like (Major domain)"/>
    <property type="match status" value="1"/>
</dbReference>
<evidence type="ECO:0000256" key="2">
    <source>
        <dbReference type="ARBA" id="ARBA00006966"/>
    </source>
</evidence>
<dbReference type="InterPro" id="IPR023603">
    <property type="entry name" value="Low_specificity_L-TA-like"/>
</dbReference>
<dbReference type="GO" id="GO:0006567">
    <property type="term" value="P:L-threonine catabolic process"/>
    <property type="evidence" value="ECO:0007669"/>
    <property type="project" value="TreeGrafter"/>
</dbReference>
<protein>
    <submittedName>
        <fullName evidence="7">Putative threonine aldolase</fullName>
    </submittedName>
</protein>
<dbReference type="GO" id="GO:0008732">
    <property type="term" value="F:L-allo-threonine aldolase activity"/>
    <property type="evidence" value="ECO:0007669"/>
    <property type="project" value="TreeGrafter"/>
</dbReference>
<dbReference type="GO" id="GO:0005829">
    <property type="term" value="C:cytosol"/>
    <property type="evidence" value="ECO:0007669"/>
    <property type="project" value="TreeGrafter"/>
</dbReference>
<dbReference type="PANTHER" id="PTHR48097:SF9">
    <property type="entry name" value="L-THREONINE ALDOLASE"/>
    <property type="match status" value="1"/>
</dbReference>